<reference evidence="2" key="2">
    <citation type="submission" date="2020-09" db="EMBL/GenBank/DDBJ databases">
        <authorList>
            <person name="Sun Q."/>
            <person name="Zhou Y."/>
        </authorList>
    </citation>
    <scope>NUCLEOTIDE SEQUENCE</scope>
    <source>
        <strain evidence="2">CGMCC 4.7201</strain>
    </source>
</reference>
<evidence type="ECO:0000313" key="2">
    <source>
        <dbReference type="EMBL" id="GGO99682.1"/>
    </source>
</evidence>
<dbReference type="AlphaFoldDB" id="A0A917ZYC3"/>
<protein>
    <submittedName>
        <fullName evidence="2">Uncharacterized protein</fullName>
    </submittedName>
</protein>
<keyword evidence="3" id="KW-1185">Reference proteome</keyword>
<reference evidence="2" key="1">
    <citation type="journal article" date="2014" name="Int. J. Syst. Evol. Microbiol.">
        <title>Complete genome sequence of Corynebacterium casei LMG S-19264T (=DSM 44701T), isolated from a smear-ripened cheese.</title>
        <authorList>
            <consortium name="US DOE Joint Genome Institute (JGI-PGF)"/>
            <person name="Walter F."/>
            <person name="Albersmeier A."/>
            <person name="Kalinowski J."/>
            <person name="Ruckert C."/>
        </authorList>
    </citation>
    <scope>NUCLEOTIDE SEQUENCE</scope>
    <source>
        <strain evidence="2">CGMCC 4.7201</strain>
    </source>
</reference>
<dbReference type="Pfam" id="PF20181">
    <property type="entry name" value="DUF6544"/>
    <property type="match status" value="1"/>
</dbReference>
<name>A0A917ZYC3_9ACTN</name>
<organism evidence="2 3">
    <name type="scientific">Wenjunlia tyrosinilytica</name>
    <dbReference type="NCBI Taxonomy" id="1544741"/>
    <lineage>
        <taxon>Bacteria</taxon>
        <taxon>Bacillati</taxon>
        <taxon>Actinomycetota</taxon>
        <taxon>Actinomycetes</taxon>
        <taxon>Kitasatosporales</taxon>
        <taxon>Streptomycetaceae</taxon>
        <taxon>Wenjunlia</taxon>
    </lineage>
</organism>
<dbReference type="RefSeq" id="WP_189135554.1">
    <property type="nucleotide sequence ID" value="NZ_BMMS01000047.1"/>
</dbReference>
<feature type="region of interest" description="Disordered" evidence="1">
    <location>
        <begin position="1"/>
        <end position="21"/>
    </location>
</feature>
<dbReference type="Proteomes" id="UP000641932">
    <property type="component" value="Unassembled WGS sequence"/>
</dbReference>
<proteinExistence type="predicted"/>
<comment type="caution">
    <text evidence="2">The sequence shown here is derived from an EMBL/GenBank/DDBJ whole genome shotgun (WGS) entry which is preliminary data.</text>
</comment>
<accession>A0A917ZYC3</accession>
<sequence length="281" mass="30778">MISTRAGTGRGSPGENPLRPKDRLYDRLVADVAAAHLRSGHPEGVVTDADLAGLPDAVQPYMRFMGVVGRPRDWSFRARFVGRFRMRPDAGWATAEAWQYNSAVEIARVFFLRIRLAHLVPVVGRDTYVHGHGRMLVKLMNLVPVADGKGEEFDHSELITYLNDAVLLAPSMLLGPAASWAAVDGRAFDVTLTDAARSVTARVFLDERGAPVDFHADRYATLPSGLTLARWRTPVTTWDTALSQRPLPGPAKAVYDLPDGPFPYIEGRFMPGTVAYNVAPG</sequence>
<dbReference type="EMBL" id="BMMS01000047">
    <property type="protein sequence ID" value="GGO99682.1"/>
    <property type="molecule type" value="Genomic_DNA"/>
</dbReference>
<dbReference type="InterPro" id="IPR046674">
    <property type="entry name" value="DUF6544"/>
</dbReference>
<evidence type="ECO:0000256" key="1">
    <source>
        <dbReference type="SAM" id="MobiDB-lite"/>
    </source>
</evidence>
<gene>
    <name evidence="2" type="ORF">GCM10012280_66700</name>
</gene>
<evidence type="ECO:0000313" key="3">
    <source>
        <dbReference type="Proteomes" id="UP000641932"/>
    </source>
</evidence>